<evidence type="ECO:0000256" key="2">
    <source>
        <dbReference type="ARBA" id="ARBA00022801"/>
    </source>
</evidence>
<dbReference type="PIRSF" id="PIRSF006305">
    <property type="entry name" value="Maf"/>
    <property type="match status" value="1"/>
</dbReference>
<keyword evidence="4" id="KW-0963">Cytoplasm</keyword>
<protein>
    <recommendedName>
        <fullName evidence="4">Nucleoside triphosphate pyrophosphatase</fullName>
        <ecNumber evidence="4">3.6.1.9</ecNumber>
    </recommendedName>
    <alternativeName>
        <fullName evidence="4">Nucleotide pyrophosphatase</fullName>
        <shortName evidence="4">Nucleotide PPase</shortName>
    </alternativeName>
</protein>
<evidence type="ECO:0000256" key="1">
    <source>
        <dbReference type="ARBA" id="ARBA00001968"/>
    </source>
</evidence>
<dbReference type="CDD" id="cd00555">
    <property type="entry name" value="Maf"/>
    <property type="match status" value="1"/>
</dbReference>
<evidence type="ECO:0000256" key="3">
    <source>
        <dbReference type="ARBA" id="ARBA00023080"/>
    </source>
</evidence>
<comment type="similarity">
    <text evidence="4">Belongs to the Maf family.</text>
</comment>
<dbReference type="Gene3D" id="3.90.950.10">
    <property type="match status" value="1"/>
</dbReference>
<dbReference type="Proteomes" id="UP000646745">
    <property type="component" value="Unassembled WGS sequence"/>
</dbReference>
<dbReference type="SUPFAM" id="SSF52972">
    <property type="entry name" value="ITPase-like"/>
    <property type="match status" value="1"/>
</dbReference>
<feature type="active site" description="Proton acceptor" evidence="4">
    <location>
        <position position="48"/>
    </location>
</feature>
<comment type="caution">
    <text evidence="4">Lacks conserved residue(s) required for the propagation of feature annotation.</text>
</comment>
<dbReference type="HAMAP" id="MF_00528">
    <property type="entry name" value="Maf"/>
    <property type="match status" value="1"/>
</dbReference>
<gene>
    <name evidence="5" type="primary">maf-2</name>
    <name evidence="5" type="ORF">GCM10009038_32710</name>
</gene>
<dbReference type="InterPro" id="IPR003697">
    <property type="entry name" value="Maf-like"/>
</dbReference>
<comment type="subcellular location">
    <subcellularLocation>
        <location evidence="4">Cytoplasm</location>
    </subcellularLocation>
</comment>
<comment type="cofactor">
    <cofactor evidence="1 4">
        <name>a divalent metal cation</name>
        <dbReference type="ChEBI" id="CHEBI:60240"/>
    </cofactor>
</comment>
<proteinExistence type="inferred from homology"/>
<keyword evidence="6" id="KW-1185">Reference proteome</keyword>
<evidence type="ECO:0000256" key="4">
    <source>
        <dbReference type="HAMAP-Rule" id="MF_00528"/>
    </source>
</evidence>
<reference evidence="6" key="1">
    <citation type="journal article" date="2019" name="Int. J. Syst. Evol. Microbiol.">
        <title>The Global Catalogue of Microorganisms (GCM) 10K type strain sequencing project: providing services to taxonomists for standard genome sequencing and annotation.</title>
        <authorList>
            <consortium name="The Broad Institute Genomics Platform"/>
            <consortium name="The Broad Institute Genome Sequencing Center for Infectious Disease"/>
            <person name="Wu L."/>
            <person name="Ma J."/>
        </authorList>
    </citation>
    <scope>NUCLEOTIDE SEQUENCE [LARGE SCALE GENOMIC DNA]</scope>
    <source>
        <strain evidence="6">KCTC 32998</strain>
    </source>
</reference>
<comment type="function">
    <text evidence="4">Nucleoside triphosphate pyrophosphatase. May have a dual role in cell division arrest and in preventing the incorporation of modified nucleotides into cellular nucleic acids.</text>
</comment>
<comment type="catalytic activity">
    <reaction evidence="4">
        <text>a 2'-deoxyribonucleoside 5'-triphosphate + H2O = a 2'-deoxyribonucleoside 5'-phosphate + diphosphate + H(+)</text>
        <dbReference type="Rhea" id="RHEA:44644"/>
        <dbReference type="ChEBI" id="CHEBI:15377"/>
        <dbReference type="ChEBI" id="CHEBI:15378"/>
        <dbReference type="ChEBI" id="CHEBI:33019"/>
        <dbReference type="ChEBI" id="CHEBI:61560"/>
        <dbReference type="ChEBI" id="CHEBI:65317"/>
        <dbReference type="EC" id="3.6.1.9"/>
    </reaction>
</comment>
<keyword evidence="2 4" id="KW-0378">Hydrolase</keyword>
<dbReference type="InterPro" id="IPR029001">
    <property type="entry name" value="ITPase-like_fam"/>
</dbReference>
<evidence type="ECO:0000313" key="6">
    <source>
        <dbReference type="Proteomes" id="UP000646745"/>
    </source>
</evidence>
<dbReference type="EMBL" id="BMZI01000007">
    <property type="protein sequence ID" value="GHB31277.1"/>
    <property type="molecule type" value="Genomic_DNA"/>
</dbReference>
<dbReference type="PANTHER" id="PTHR43213:SF5">
    <property type="entry name" value="BIFUNCTIONAL DTTP_UTP PYROPHOSPHATASE_METHYLTRANSFERASE PROTEIN-RELATED"/>
    <property type="match status" value="1"/>
</dbReference>
<dbReference type="Pfam" id="PF02545">
    <property type="entry name" value="Maf"/>
    <property type="match status" value="1"/>
</dbReference>
<sequence length="172" mass="18259">MAVDVAPADIDESRHAGESAEAFVSRLARVKAIAGHRADDVLPTLGADTVVVCDDDIFGKPVDEADAARMLSRLAGREHRVLSAVAVIGARGTLECRVATRVVMRPIQAEEIQRYWATGEPQDKAGGYAIQGLASIFVERIEGSYSAVVGLPLHETAELLSAQGVPLWLAGD</sequence>
<name>A0ABQ3EDA5_9GAMM</name>
<accession>A0ABQ3EDA5</accession>
<comment type="caution">
    <text evidence="5">The sequence shown here is derived from an EMBL/GenBank/DDBJ whole genome shotgun (WGS) entry which is preliminary data.</text>
</comment>
<comment type="catalytic activity">
    <reaction evidence="4">
        <text>a ribonucleoside 5'-triphosphate + H2O = a ribonucleoside 5'-phosphate + diphosphate + H(+)</text>
        <dbReference type="Rhea" id="RHEA:23996"/>
        <dbReference type="ChEBI" id="CHEBI:15377"/>
        <dbReference type="ChEBI" id="CHEBI:15378"/>
        <dbReference type="ChEBI" id="CHEBI:33019"/>
        <dbReference type="ChEBI" id="CHEBI:58043"/>
        <dbReference type="ChEBI" id="CHEBI:61557"/>
        <dbReference type="EC" id="3.6.1.9"/>
    </reaction>
</comment>
<dbReference type="EC" id="3.6.1.9" evidence="4"/>
<evidence type="ECO:0000313" key="5">
    <source>
        <dbReference type="EMBL" id="GHB31277.1"/>
    </source>
</evidence>
<dbReference type="PANTHER" id="PTHR43213">
    <property type="entry name" value="BIFUNCTIONAL DTTP/UTP PYROPHOSPHATASE/METHYLTRANSFERASE PROTEIN-RELATED"/>
    <property type="match status" value="1"/>
</dbReference>
<organism evidence="5 6">
    <name type="scientific">Salinicola rhizosphaerae</name>
    <dbReference type="NCBI Taxonomy" id="1443141"/>
    <lineage>
        <taxon>Bacteria</taxon>
        <taxon>Pseudomonadati</taxon>
        <taxon>Pseudomonadota</taxon>
        <taxon>Gammaproteobacteria</taxon>
        <taxon>Oceanospirillales</taxon>
        <taxon>Halomonadaceae</taxon>
        <taxon>Salinicola</taxon>
    </lineage>
</organism>
<dbReference type="NCBIfam" id="TIGR00172">
    <property type="entry name" value="maf"/>
    <property type="match status" value="1"/>
</dbReference>
<keyword evidence="3 4" id="KW-0546">Nucleotide metabolism</keyword>